<dbReference type="Pfam" id="PF13304">
    <property type="entry name" value="AAA_21"/>
    <property type="match status" value="1"/>
</dbReference>
<dbReference type="Gene3D" id="3.40.50.300">
    <property type="entry name" value="P-loop containing nucleotide triphosphate hydrolases"/>
    <property type="match status" value="1"/>
</dbReference>
<dbReference type="Proteomes" id="UP000675881">
    <property type="component" value="Chromosome 14"/>
</dbReference>
<protein>
    <submittedName>
        <fullName evidence="9">(salmon louse) hypothetical protein</fullName>
    </submittedName>
</protein>
<keyword evidence="4" id="KW-1003">Cell membrane</keyword>
<dbReference type="GO" id="GO:0005524">
    <property type="term" value="F:ATP binding"/>
    <property type="evidence" value="ECO:0007669"/>
    <property type="project" value="InterPro"/>
</dbReference>
<organism evidence="9 10">
    <name type="scientific">Lepeophtheirus salmonis</name>
    <name type="common">Salmon louse</name>
    <name type="synonym">Caligus salmonis</name>
    <dbReference type="NCBI Taxonomy" id="72036"/>
    <lineage>
        <taxon>Eukaryota</taxon>
        <taxon>Metazoa</taxon>
        <taxon>Ecdysozoa</taxon>
        <taxon>Arthropoda</taxon>
        <taxon>Crustacea</taxon>
        <taxon>Multicrustacea</taxon>
        <taxon>Hexanauplia</taxon>
        <taxon>Copepoda</taxon>
        <taxon>Siphonostomatoida</taxon>
        <taxon>Caligidae</taxon>
        <taxon>Lepeophtheirus</taxon>
    </lineage>
</organism>
<dbReference type="GO" id="GO:0043190">
    <property type="term" value="C:ATP-binding cassette (ABC) transporter complex"/>
    <property type="evidence" value="ECO:0007669"/>
    <property type="project" value="InterPro"/>
</dbReference>
<dbReference type="InterPro" id="IPR013525">
    <property type="entry name" value="ABC2_TM"/>
</dbReference>
<dbReference type="AlphaFoldDB" id="A0A7R8CQ02"/>
<dbReference type="InterPro" id="IPR003959">
    <property type="entry name" value="ATPase_AAA_core"/>
</dbReference>
<evidence type="ECO:0000256" key="4">
    <source>
        <dbReference type="ARBA" id="ARBA00022475"/>
    </source>
</evidence>
<comment type="subcellular location">
    <subcellularLocation>
        <location evidence="1">Cell membrane</location>
        <topology evidence="1">Multi-pass membrane protein</topology>
    </subcellularLocation>
</comment>
<dbReference type="SUPFAM" id="SSF52540">
    <property type="entry name" value="P-loop containing nucleoside triphosphate hydrolases"/>
    <property type="match status" value="1"/>
</dbReference>
<evidence type="ECO:0000256" key="7">
    <source>
        <dbReference type="ARBA" id="ARBA00023136"/>
    </source>
</evidence>
<reference evidence="9" key="1">
    <citation type="submission" date="2021-02" db="EMBL/GenBank/DDBJ databases">
        <authorList>
            <person name="Bekaert M."/>
        </authorList>
    </citation>
    <scope>NUCLEOTIDE SEQUENCE</scope>
    <source>
        <strain evidence="9">IoA-00</strain>
    </source>
</reference>
<keyword evidence="6" id="KW-1133">Transmembrane helix</keyword>
<dbReference type="GO" id="GO:0140359">
    <property type="term" value="F:ABC-type transporter activity"/>
    <property type="evidence" value="ECO:0007669"/>
    <property type="project" value="InterPro"/>
</dbReference>
<dbReference type="EMBL" id="HG994593">
    <property type="protein sequence ID" value="CAF2853505.1"/>
    <property type="molecule type" value="Genomic_DNA"/>
</dbReference>
<name>A0A7R8CQ02_LEPSM</name>
<keyword evidence="5" id="KW-0812">Transmembrane</keyword>
<dbReference type="InterPro" id="IPR047817">
    <property type="entry name" value="ABC2_TM_bact-type"/>
</dbReference>
<comment type="similarity">
    <text evidence="2">Belongs to the ABC-2 integral membrane protein family.</text>
</comment>
<gene>
    <name evidence="9" type="ORF">LSAA_4728</name>
</gene>
<dbReference type="Pfam" id="PF12698">
    <property type="entry name" value="ABC2_membrane_3"/>
    <property type="match status" value="1"/>
</dbReference>
<keyword evidence="7" id="KW-0472">Membrane</keyword>
<dbReference type="InterPro" id="IPR051449">
    <property type="entry name" value="ABC-2_transporter_component"/>
</dbReference>
<proteinExistence type="inferred from homology"/>
<evidence type="ECO:0000313" key="10">
    <source>
        <dbReference type="Proteomes" id="UP000675881"/>
    </source>
</evidence>
<dbReference type="GO" id="GO:0016887">
    <property type="term" value="F:ATP hydrolysis activity"/>
    <property type="evidence" value="ECO:0007669"/>
    <property type="project" value="InterPro"/>
</dbReference>
<dbReference type="PROSITE" id="PS51012">
    <property type="entry name" value="ABC_TM2"/>
    <property type="match status" value="1"/>
</dbReference>
<keyword evidence="10" id="KW-1185">Reference proteome</keyword>
<dbReference type="OrthoDB" id="10255969at2759"/>
<evidence type="ECO:0000256" key="5">
    <source>
        <dbReference type="ARBA" id="ARBA00022692"/>
    </source>
</evidence>
<evidence type="ECO:0000256" key="3">
    <source>
        <dbReference type="ARBA" id="ARBA00022448"/>
    </source>
</evidence>
<dbReference type="PANTHER" id="PTHR30294">
    <property type="entry name" value="MEMBRANE COMPONENT OF ABC TRANSPORTER YHHJ-RELATED"/>
    <property type="match status" value="1"/>
</dbReference>
<evidence type="ECO:0000313" key="9">
    <source>
        <dbReference type="EMBL" id="CAF2853505.1"/>
    </source>
</evidence>
<dbReference type="PRINTS" id="PR00164">
    <property type="entry name" value="ABC2TRNSPORT"/>
</dbReference>
<evidence type="ECO:0000259" key="8">
    <source>
        <dbReference type="PROSITE" id="PS51012"/>
    </source>
</evidence>
<dbReference type="PANTHER" id="PTHR30294:SF38">
    <property type="entry name" value="TRANSPORT PERMEASE PROTEIN"/>
    <property type="match status" value="1"/>
</dbReference>
<evidence type="ECO:0000256" key="1">
    <source>
        <dbReference type="ARBA" id="ARBA00004651"/>
    </source>
</evidence>
<evidence type="ECO:0000256" key="2">
    <source>
        <dbReference type="ARBA" id="ARBA00007783"/>
    </source>
</evidence>
<dbReference type="InterPro" id="IPR000412">
    <property type="entry name" value="ABC_2_transport"/>
</dbReference>
<sequence>MTDFEGSEMDQLQIMKNDNEHDPRAAISVKGAYKSFGWGPSGSGKKLHYFNVGGHQRRASLAVALLHEPDLLILDEPTVGVDPVLRRNIWGHLVDICNNPIRKTTIVVTTHYVDEARQANMVGMMRFGRILAQNCPSRLLKIYNKPTLEAVFFQLMLDEAIIDLVHYKEYKTAKDAVIAGKHWGVIHFLNGFSDAFRWRLGALFQKEDVDIKKINTSYIYIDLDTTNQQVMYSLKRSLYETFRSFSKELLTECYDIKNVEGYPAKYEKPIYGSINPTFTEFMAPGIILSIAFFMAVGLTAQSFILERNDGLLERAWVAGVTSAENMLAYMIAQFVVVIFQVTFAIVFLIYVFQIPSVGSLWLLGLLTTFQGVCGMSLGLLISALCNHEQDAIQVALGLFYPTLLLSGIVWPIEGMPSSLKYVSYIFPQTIACEAMRGILSRGWDPRWKVVFLGFVATTIWIFIFQILGALILRFKR</sequence>
<feature type="domain" description="ABC transmembrane type-2" evidence="8">
    <location>
        <begin position="246"/>
        <end position="475"/>
    </location>
</feature>
<keyword evidence="3" id="KW-0813">Transport</keyword>
<dbReference type="InterPro" id="IPR027417">
    <property type="entry name" value="P-loop_NTPase"/>
</dbReference>
<evidence type="ECO:0000256" key="6">
    <source>
        <dbReference type="ARBA" id="ARBA00022989"/>
    </source>
</evidence>
<accession>A0A7R8CQ02</accession>